<dbReference type="EMBL" id="QSIQ01000003">
    <property type="protein sequence ID" value="RHD05361.1"/>
    <property type="molecule type" value="Genomic_DNA"/>
</dbReference>
<dbReference type="Proteomes" id="UP000266391">
    <property type="component" value="Unassembled WGS sequence"/>
</dbReference>
<evidence type="ECO:0000313" key="3">
    <source>
        <dbReference type="Proteomes" id="UP000049828"/>
    </source>
</evidence>
<dbReference type="Gene3D" id="2.60.40.10">
    <property type="entry name" value="Immunoglobulins"/>
    <property type="match status" value="1"/>
</dbReference>
<dbReference type="RefSeq" id="WP_021923714.1">
    <property type="nucleotide sequence ID" value="NZ_CVRS01000074.1"/>
</dbReference>
<protein>
    <recommendedName>
        <fullName evidence="5">Fibronectin type-III domain-containing protein</fullName>
    </recommendedName>
</protein>
<evidence type="ECO:0000313" key="4">
    <source>
        <dbReference type="Proteomes" id="UP000266391"/>
    </source>
</evidence>
<dbReference type="OrthoDB" id="1999618at2"/>
<accession>A0A0M6WRB3</accession>
<dbReference type="InterPro" id="IPR013783">
    <property type="entry name" value="Ig-like_fold"/>
</dbReference>
<reference evidence="3" key="2">
    <citation type="submission" date="2015-05" db="EMBL/GenBank/DDBJ databases">
        <authorList>
            <consortium name="Pathogen Informatics"/>
        </authorList>
    </citation>
    <scope>NUCLEOTIDE SEQUENCE [LARGE SCALE GENOMIC DNA]</scope>
    <source>
        <strain evidence="3">L1-83</strain>
    </source>
</reference>
<reference evidence="2 4" key="3">
    <citation type="submission" date="2018-08" db="EMBL/GenBank/DDBJ databases">
        <title>A genome reference for cultivated species of the human gut microbiota.</title>
        <authorList>
            <person name="Zou Y."/>
            <person name="Xue W."/>
            <person name="Luo G."/>
        </authorList>
    </citation>
    <scope>NUCLEOTIDE SEQUENCE [LARGE SCALE GENOMIC DNA]</scope>
    <source>
        <strain evidence="2 4">AM32-8LB</strain>
    </source>
</reference>
<dbReference type="Proteomes" id="UP000049828">
    <property type="component" value="Unassembled WGS sequence"/>
</dbReference>
<dbReference type="InterPro" id="IPR036116">
    <property type="entry name" value="FN3_sf"/>
</dbReference>
<evidence type="ECO:0000313" key="1">
    <source>
        <dbReference type="EMBL" id="CRL38972.1"/>
    </source>
</evidence>
<dbReference type="EMBL" id="CVRS01000074">
    <property type="protein sequence ID" value="CRL38972.1"/>
    <property type="molecule type" value="Genomic_DNA"/>
</dbReference>
<name>A0A0M6WRB3_9FIRM</name>
<evidence type="ECO:0008006" key="5">
    <source>
        <dbReference type="Google" id="ProtNLM"/>
    </source>
</evidence>
<proteinExistence type="predicted"/>
<keyword evidence="3" id="KW-1185">Reference proteome</keyword>
<reference evidence="1" key="1">
    <citation type="submission" date="2015-05" db="EMBL/GenBank/DDBJ databases">
        <authorList>
            <person name="Wang D.B."/>
            <person name="Wang M."/>
        </authorList>
    </citation>
    <scope>NUCLEOTIDE SEQUENCE [LARGE SCALE GENOMIC DNA]</scope>
    <source>
        <strain evidence="1">L1-83</strain>
    </source>
</reference>
<organism evidence="1 3">
    <name type="scientific">Roseburia inulinivorans</name>
    <dbReference type="NCBI Taxonomy" id="360807"/>
    <lineage>
        <taxon>Bacteria</taxon>
        <taxon>Bacillati</taxon>
        <taxon>Bacillota</taxon>
        <taxon>Clostridia</taxon>
        <taxon>Lachnospirales</taxon>
        <taxon>Lachnospiraceae</taxon>
        <taxon>Roseburia</taxon>
    </lineage>
</organism>
<dbReference type="AlphaFoldDB" id="A0A0M6WRB3"/>
<sequence length="183" mass="21609">MDKGIIKITWEKCNEADGYLLYEIIDDAEKLLVTIWNVDITSATIPNCLQGKEHHFQIYCIDKCNGKVVKKQLWIDKYCFFNGKKTVIYEYPTPKLLNVRKIDNKFEISWEKLHEDTNYLVVRRTKKGKWERIGITLTNYFVDTLTDENEVYYYSVRCVSKDGQKFLSSFSTKGICFDVKKKI</sequence>
<dbReference type="SUPFAM" id="SSF49265">
    <property type="entry name" value="Fibronectin type III"/>
    <property type="match status" value="1"/>
</dbReference>
<evidence type="ECO:0000313" key="2">
    <source>
        <dbReference type="EMBL" id="RHD05361.1"/>
    </source>
</evidence>
<gene>
    <name evidence="2" type="ORF">DW813_03195</name>
    <name evidence="1" type="ORF">RIL183_23761</name>
</gene>